<evidence type="ECO:0000313" key="8">
    <source>
        <dbReference type="EMBL" id="MXP44390.1"/>
    </source>
</evidence>
<dbReference type="PANTHER" id="PTHR30213:SF0">
    <property type="entry name" value="UPF0761 MEMBRANE PROTEIN YIHY"/>
    <property type="match status" value="1"/>
</dbReference>
<dbReference type="Pfam" id="PF03631">
    <property type="entry name" value="Virul_fac_BrkB"/>
    <property type="match status" value="1"/>
</dbReference>
<dbReference type="Proteomes" id="UP000431922">
    <property type="component" value="Unassembled WGS sequence"/>
</dbReference>
<dbReference type="InterPro" id="IPR017039">
    <property type="entry name" value="Virul_fac_BrkB"/>
</dbReference>
<accession>A0A845B1T4</accession>
<evidence type="ECO:0000256" key="4">
    <source>
        <dbReference type="ARBA" id="ARBA00022989"/>
    </source>
</evidence>
<feature type="region of interest" description="Disordered" evidence="6">
    <location>
        <begin position="1"/>
        <end position="26"/>
    </location>
</feature>
<dbReference type="AlphaFoldDB" id="A0A845B1T4"/>
<keyword evidence="9" id="KW-1185">Reference proteome</keyword>
<evidence type="ECO:0000256" key="6">
    <source>
        <dbReference type="SAM" id="MobiDB-lite"/>
    </source>
</evidence>
<reference evidence="8 9" key="1">
    <citation type="submission" date="2019-12" db="EMBL/GenBank/DDBJ databases">
        <title>Genomic-based taxomic classification of the family Erythrobacteraceae.</title>
        <authorList>
            <person name="Xu L."/>
        </authorList>
    </citation>
    <scope>NUCLEOTIDE SEQUENCE [LARGE SCALE GENOMIC DNA]</scope>
    <source>
        <strain evidence="8 9">KCTC 42453</strain>
    </source>
</reference>
<feature type="transmembrane region" description="Helical" evidence="7">
    <location>
        <begin position="245"/>
        <end position="268"/>
    </location>
</feature>
<evidence type="ECO:0000256" key="2">
    <source>
        <dbReference type="ARBA" id="ARBA00022475"/>
    </source>
</evidence>
<evidence type="ECO:0000256" key="3">
    <source>
        <dbReference type="ARBA" id="ARBA00022692"/>
    </source>
</evidence>
<dbReference type="PANTHER" id="PTHR30213">
    <property type="entry name" value="INNER MEMBRANE PROTEIN YHJD"/>
    <property type="match status" value="1"/>
</dbReference>
<protein>
    <submittedName>
        <fullName evidence="8">Ribonuclease BN</fullName>
    </submittedName>
</protein>
<dbReference type="GO" id="GO:0005886">
    <property type="term" value="C:plasma membrane"/>
    <property type="evidence" value="ECO:0007669"/>
    <property type="project" value="UniProtKB-SubCell"/>
</dbReference>
<keyword evidence="4 7" id="KW-1133">Transmembrane helix</keyword>
<comment type="caution">
    <text evidence="8">The sequence shown here is derived from an EMBL/GenBank/DDBJ whole genome shotgun (WGS) entry which is preliminary data.</text>
</comment>
<feature type="transmembrane region" description="Helical" evidence="7">
    <location>
        <begin position="274"/>
        <end position="294"/>
    </location>
</feature>
<name>A0A845B1T4_9SPHN</name>
<evidence type="ECO:0000313" key="9">
    <source>
        <dbReference type="Proteomes" id="UP000431922"/>
    </source>
</evidence>
<sequence length="330" mass="35962">MPPETDAVPDQDAGQDTDGHHRSKVSRIKRKMTPGARFMDVTKRTVAGTWADGTIHAGNLAYLSILTIFPFFILGAAIFSAIGEESERAATINTILLALPPVVGEVIGPVARDVISARTGWFLWVGGAVGLWTVSGLVETIRDILRRAYGTHPKLAFWRYRLLSFGVIIGAICLLVISLIAQVMIGAAQQVISSYFPWLSDVLTDLSFSRIIPAIGLYVSIYLLFFTLSPAAFRHRRFPKWPGTLLVTVWWVAVTAALPPLLGTFFAYDMTYGSLAGIMVTMFFFWLVGLGMVLGAELNAALAATGRNSAEAKLAGSRQPEQAETENKIQ</sequence>
<dbReference type="RefSeq" id="WP_160755991.1">
    <property type="nucleotide sequence ID" value="NZ_WTYL01000002.1"/>
</dbReference>
<proteinExistence type="predicted"/>
<comment type="subcellular location">
    <subcellularLocation>
        <location evidence="1">Cell membrane</location>
        <topology evidence="1">Multi-pass membrane protein</topology>
    </subcellularLocation>
</comment>
<evidence type="ECO:0000256" key="5">
    <source>
        <dbReference type="ARBA" id="ARBA00023136"/>
    </source>
</evidence>
<evidence type="ECO:0000256" key="1">
    <source>
        <dbReference type="ARBA" id="ARBA00004651"/>
    </source>
</evidence>
<feature type="transmembrane region" description="Helical" evidence="7">
    <location>
        <begin position="60"/>
        <end position="82"/>
    </location>
</feature>
<dbReference type="PIRSF" id="PIRSF035875">
    <property type="entry name" value="RNase_BN"/>
    <property type="match status" value="1"/>
</dbReference>
<feature type="transmembrane region" description="Helical" evidence="7">
    <location>
        <begin position="94"/>
        <end position="115"/>
    </location>
</feature>
<keyword evidence="5 7" id="KW-0472">Membrane</keyword>
<organism evidence="8 9">
    <name type="scientific">Allopontixanthobacter sediminis</name>
    <dbReference type="NCBI Taxonomy" id="1689985"/>
    <lineage>
        <taxon>Bacteria</taxon>
        <taxon>Pseudomonadati</taxon>
        <taxon>Pseudomonadota</taxon>
        <taxon>Alphaproteobacteria</taxon>
        <taxon>Sphingomonadales</taxon>
        <taxon>Erythrobacteraceae</taxon>
        <taxon>Allopontixanthobacter</taxon>
    </lineage>
</organism>
<dbReference type="OrthoDB" id="9781030at2"/>
<feature type="transmembrane region" description="Helical" evidence="7">
    <location>
        <begin position="208"/>
        <end position="233"/>
    </location>
</feature>
<gene>
    <name evidence="8" type="ORF">GRI65_07975</name>
</gene>
<evidence type="ECO:0000256" key="7">
    <source>
        <dbReference type="SAM" id="Phobius"/>
    </source>
</evidence>
<dbReference type="EMBL" id="WTYL01000002">
    <property type="protein sequence ID" value="MXP44390.1"/>
    <property type="molecule type" value="Genomic_DNA"/>
</dbReference>
<keyword evidence="3 7" id="KW-0812">Transmembrane</keyword>
<feature type="transmembrane region" description="Helical" evidence="7">
    <location>
        <begin position="162"/>
        <end position="188"/>
    </location>
</feature>
<keyword evidence="2" id="KW-1003">Cell membrane</keyword>
<feature type="transmembrane region" description="Helical" evidence="7">
    <location>
        <begin position="121"/>
        <end position="141"/>
    </location>
</feature>